<name>A0A6J5X6T4_PRUAR</name>
<evidence type="ECO:0008006" key="19">
    <source>
        <dbReference type="Google" id="ProtNLM"/>
    </source>
</evidence>
<dbReference type="InterPro" id="IPR015876">
    <property type="entry name" value="Acyl-CoA_DS"/>
</dbReference>
<keyword evidence="18" id="KW-1185">Reference proteome</keyword>
<dbReference type="Proteomes" id="UP000507245">
    <property type="component" value="Unassembled WGS sequence"/>
</dbReference>
<dbReference type="CDD" id="cd03505">
    <property type="entry name" value="Delta9-FADS-like"/>
    <property type="match status" value="1"/>
</dbReference>
<evidence type="ECO:0000256" key="6">
    <source>
        <dbReference type="ARBA" id="ARBA00022832"/>
    </source>
</evidence>
<evidence type="ECO:0000256" key="10">
    <source>
        <dbReference type="ARBA" id="ARBA00023098"/>
    </source>
</evidence>
<comment type="pathway">
    <text evidence="2">Lipid metabolism.</text>
</comment>
<dbReference type="PANTHER" id="PTHR11351">
    <property type="entry name" value="ACYL-COA DESATURASE"/>
    <property type="match status" value="1"/>
</dbReference>
<protein>
    <recommendedName>
        <fullName evidence="19">Fatty acid desaturase domain-containing protein</fullName>
    </recommendedName>
</protein>
<evidence type="ECO:0000256" key="8">
    <source>
        <dbReference type="ARBA" id="ARBA00023002"/>
    </source>
</evidence>
<evidence type="ECO:0000256" key="2">
    <source>
        <dbReference type="ARBA" id="ARBA00005189"/>
    </source>
</evidence>
<gene>
    <name evidence="17" type="ORF">ORAREDHAP_LOCUS28019</name>
</gene>
<dbReference type="Pfam" id="PF00487">
    <property type="entry name" value="FA_desaturase"/>
    <property type="match status" value="1"/>
</dbReference>
<evidence type="ECO:0000256" key="11">
    <source>
        <dbReference type="ARBA" id="ARBA00023136"/>
    </source>
</evidence>
<dbReference type="PRINTS" id="PR00075">
    <property type="entry name" value="FACDDSATRASE"/>
</dbReference>
<dbReference type="GO" id="GO:0016717">
    <property type="term" value="F:oxidoreductase activity, acting on paired donors, with oxidation of a pair of donors resulting in the reduction of molecular oxygen to two molecules of water"/>
    <property type="evidence" value="ECO:0007669"/>
    <property type="project" value="InterPro"/>
</dbReference>
<dbReference type="PANTHER" id="PTHR11351:SF31">
    <property type="entry name" value="DESATURASE 1, ISOFORM A-RELATED"/>
    <property type="match status" value="1"/>
</dbReference>
<dbReference type="GO" id="GO:0042761">
    <property type="term" value="P:very long-chain fatty acid biosynthetic process"/>
    <property type="evidence" value="ECO:0007669"/>
    <property type="project" value="TreeGrafter"/>
</dbReference>
<keyword evidence="8 13" id="KW-0560">Oxidoreductase</keyword>
<dbReference type="InterPro" id="IPR005804">
    <property type="entry name" value="FA_desaturase_dom"/>
</dbReference>
<feature type="domain" description="GAG-pre-integrase" evidence="16">
    <location>
        <begin position="384"/>
        <end position="433"/>
    </location>
</feature>
<evidence type="ECO:0000256" key="13">
    <source>
        <dbReference type="RuleBase" id="RU000581"/>
    </source>
</evidence>
<keyword evidence="6" id="KW-0276">Fatty acid metabolism</keyword>
<keyword evidence="10" id="KW-0443">Lipid metabolism</keyword>
<dbReference type="AlphaFoldDB" id="A0A6J5X6T4"/>
<comment type="similarity">
    <text evidence="3 13">Belongs to the fatty acid desaturase type 1 family.</text>
</comment>
<evidence type="ECO:0000256" key="9">
    <source>
        <dbReference type="ARBA" id="ARBA00023004"/>
    </source>
</evidence>
<keyword evidence="9" id="KW-0408">Iron</keyword>
<evidence type="ECO:0000256" key="7">
    <source>
        <dbReference type="ARBA" id="ARBA00022989"/>
    </source>
</evidence>
<proteinExistence type="inferred from homology"/>
<accession>A0A6J5X6T4</accession>
<dbReference type="EMBL" id="CAEKKB010000004">
    <property type="protein sequence ID" value="CAB4308521.1"/>
    <property type="molecule type" value="Genomic_DNA"/>
</dbReference>
<organism evidence="17 18">
    <name type="scientific">Prunus armeniaca</name>
    <name type="common">Apricot</name>
    <name type="synonym">Armeniaca vulgaris</name>
    <dbReference type="NCBI Taxonomy" id="36596"/>
    <lineage>
        <taxon>Eukaryota</taxon>
        <taxon>Viridiplantae</taxon>
        <taxon>Streptophyta</taxon>
        <taxon>Embryophyta</taxon>
        <taxon>Tracheophyta</taxon>
        <taxon>Spermatophyta</taxon>
        <taxon>Magnoliopsida</taxon>
        <taxon>eudicotyledons</taxon>
        <taxon>Gunneridae</taxon>
        <taxon>Pentapetalae</taxon>
        <taxon>rosids</taxon>
        <taxon>fabids</taxon>
        <taxon>Rosales</taxon>
        <taxon>Rosaceae</taxon>
        <taxon>Amygdaloideae</taxon>
        <taxon>Amygdaleae</taxon>
        <taxon>Prunus</taxon>
    </lineage>
</organism>
<keyword evidence="4 13" id="KW-0444">Lipid biosynthesis</keyword>
<feature type="transmembrane region" description="Helical" evidence="14">
    <location>
        <begin position="62"/>
        <end position="81"/>
    </location>
</feature>
<keyword evidence="11 14" id="KW-0472">Membrane</keyword>
<dbReference type="GO" id="GO:0005789">
    <property type="term" value="C:endoplasmic reticulum membrane"/>
    <property type="evidence" value="ECO:0007669"/>
    <property type="project" value="TreeGrafter"/>
</dbReference>
<evidence type="ECO:0000256" key="5">
    <source>
        <dbReference type="ARBA" id="ARBA00022692"/>
    </source>
</evidence>
<evidence type="ECO:0000256" key="12">
    <source>
        <dbReference type="ARBA" id="ARBA00023160"/>
    </source>
</evidence>
<evidence type="ECO:0000313" key="17">
    <source>
        <dbReference type="EMBL" id="CAB4308521.1"/>
    </source>
</evidence>
<evidence type="ECO:0000313" key="18">
    <source>
        <dbReference type="Proteomes" id="UP000507245"/>
    </source>
</evidence>
<dbReference type="OrthoDB" id="10260134at2759"/>
<evidence type="ECO:0000259" key="16">
    <source>
        <dbReference type="Pfam" id="PF13976"/>
    </source>
</evidence>
<comment type="subcellular location">
    <subcellularLocation>
        <location evidence="1">Membrane</location>
        <topology evidence="1">Multi-pass membrane protein</topology>
    </subcellularLocation>
</comment>
<evidence type="ECO:0000256" key="14">
    <source>
        <dbReference type="SAM" id="Phobius"/>
    </source>
</evidence>
<evidence type="ECO:0000256" key="3">
    <source>
        <dbReference type="ARBA" id="ARBA00009295"/>
    </source>
</evidence>
<keyword evidence="7 14" id="KW-1133">Transmembrane helix</keyword>
<evidence type="ECO:0000259" key="15">
    <source>
        <dbReference type="Pfam" id="PF00487"/>
    </source>
</evidence>
<keyword evidence="5 13" id="KW-0812">Transmembrane</keyword>
<dbReference type="InterPro" id="IPR025724">
    <property type="entry name" value="GAG-pre-integrase_dom"/>
</dbReference>
<evidence type="ECO:0000256" key="1">
    <source>
        <dbReference type="ARBA" id="ARBA00004141"/>
    </source>
</evidence>
<feature type="domain" description="Fatty acid desaturase" evidence="15">
    <location>
        <begin position="59"/>
        <end position="277"/>
    </location>
</feature>
<comment type="domain">
    <text evidence="13">The histidine box domains are involved in binding the catalytic metal ions.</text>
</comment>
<comment type="cofactor">
    <cofactor evidence="13">
        <name>Fe(2+)</name>
        <dbReference type="ChEBI" id="CHEBI:29033"/>
    </cofactor>
</comment>
<dbReference type="Pfam" id="PF13976">
    <property type="entry name" value="gag_pre-integrs"/>
    <property type="match status" value="1"/>
</dbReference>
<reference evidence="18" key="1">
    <citation type="journal article" date="2020" name="Genome Biol.">
        <title>Gamete binning: chromosome-level and haplotype-resolved genome assembly enabled by high-throughput single-cell sequencing of gamete genomes.</title>
        <authorList>
            <person name="Campoy J.A."/>
            <person name="Sun H."/>
            <person name="Goel M."/>
            <person name="Jiao W.-B."/>
            <person name="Folz-Donahue K."/>
            <person name="Wang N."/>
            <person name="Rubio M."/>
            <person name="Liu C."/>
            <person name="Kukat C."/>
            <person name="Ruiz D."/>
            <person name="Huettel B."/>
            <person name="Schneeberger K."/>
        </authorList>
    </citation>
    <scope>NUCLEOTIDE SEQUENCE [LARGE SCALE GENOMIC DNA]</scope>
    <source>
        <strain evidence="18">cv. Rojo Pasion</strain>
    </source>
</reference>
<evidence type="ECO:0000256" key="4">
    <source>
        <dbReference type="ARBA" id="ARBA00022516"/>
    </source>
</evidence>
<sequence>MFFSRCFVLQGSKMGVLGMFFMKSCGEFWGRTWNIQDIFTLAVILALHSLCAFVPFHFNWPAFWVAVTLYVVTGLGLTLCYHRSLTHRGLRLPKWLEYLFAYCGVLSLQGSPIEWVSTHRYHHQFTDRGKDPHSPINGFWHSHMGWIFDSSYRFGQYGGLNNVEDLKKQLFYRFLRHSNLLHSVLLGGLLYAAGGFSFLVWGMGVRTVLVFHNIFLVNSVGHMWGKKPWNTGDMSTNNWWLAIMVFGEGWHNNHHAFEYSARHGLEWWQFDFTWYIIKFLQAIGLATDVKVPTEIQKQRKASKNSQKHAVNPAEMATQAHVSIATTKCSTFHMSSPKLEWIIDSDATYHTTFDPSQLISRKPSTQSVVSNANSTLSPVAGRTGKLYYLDWAPDSKTKVDQAFTTSGASSKRQKDKVWLWHKCLGHVSFGYLKKFPFPASIVILVNWPRVIVFRSH</sequence>
<feature type="transmembrane region" description="Helical" evidence="14">
    <location>
        <begin position="180"/>
        <end position="201"/>
    </location>
</feature>
<feature type="transmembrane region" description="Helical" evidence="14">
    <location>
        <begin position="38"/>
        <end position="56"/>
    </location>
</feature>
<keyword evidence="12 13" id="KW-0275">Fatty acid biosynthesis</keyword>